<comment type="caution">
    <text evidence="2">The sequence shown here is derived from an EMBL/GenBank/DDBJ whole genome shotgun (WGS) entry which is preliminary data.</text>
</comment>
<gene>
    <name evidence="2" type="ORF">CEXT_483411</name>
</gene>
<evidence type="ECO:0000313" key="3">
    <source>
        <dbReference type="Proteomes" id="UP001054945"/>
    </source>
</evidence>
<evidence type="ECO:0000256" key="1">
    <source>
        <dbReference type="SAM" id="MobiDB-lite"/>
    </source>
</evidence>
<protein>
    <submittedName>
        <fullName evidence="2">Uncharacterized protein</fullName>
    </submittedName>
</protein>
<accession>A0AAV4NS91</accession>
<dbReference type="EMBL" id="BPLR01021209">
    <property type="protein sequence ID" value="GIX87150.1"/>
    <property type="molecule type" value="Genomic_DNA"/>
</dbReference>
<evidence type="ECO:0000313" key="2">
    <source>
        <dbReference type="EMBL" id="GIX87150.1"/>
    </source>
</evidence>
<dbReference type="AlphaFoldDB" id="A0AAV4NS91"/>
<reference evidence="2 3" key="1">
    <citation type="submission" date="2021-06" db="EMBL/GenBank/DDBJ databases">
        <title>Caerostris extrusa draft genome.</title>
        <authorList>
            <person name="Kono N."/>
            <person name="Arakawa K."/>
        </authorList>
    </citation>
    <scope>NUCLEOTIDE SEQUENCE [LARGE SCALE GENOMIC DNA]</scope>
</reference>
<sequence>MNNRWKPFINKWQITFAAGFIDELQVGGRNHNFQQQDQLNRVSSICEPWLRVRSSMAADTVKYPNQPTSRSGRNPRSTFLPADGATALAA</sequence>
<dbReference type="Proteomes" id="UP001054945">
    <property type="component" value="Unassembled WGS sequence"/>
</dbReference>
<name>A0AAV4NS91_CAEEX</name>
<feature type="region of interest" description="Disordered" evidence="1">
    <location>
        <begin position="60"/>
        <end position="90"/>
    </location>
</feature>
<proteinExistence type="predicted"/>
<organism evidence="2 3">
    <name type="scientific">Caerostris extrusa</name>
    <name type="common">Bark spider</name>
    <name type="synonym">Caerostris bankana</name>
    <dbReference type="NCBI Taxonomy" id="172846"/>
    <lineage>
        <taxon>Eukaryota</taxon>
        <taxon>Metazoa</taxon>
        <taxon>Ecdysozoa</taxon>
        <taxon>Arthropoda</taxon>
        <taxon>Chelicerata</taxon>
        <taxon>Arachnida</taxon>
        <taxon>Araneae</taxon>
        <taxon>Araneomorphae</taxon>
        <taxon>Entelegynae</taxon>
        <taxon>Araneoidea</taxon>
        <taxon>Araneidae</taxon>
        <taxon>Caerostris</taxon>
    </lineage>
</organism>
<keyword evidence="3" id="KW-1185">Reference proteome</keyword>
<feature type="compositionally biased region" description="Polar residues" evidence="1">
    <location>
        <begin position="63"/>
        <end position="77"/>
    </location>
</feature>